<keyword evidence="4" id="KW-0472">Membrane</keyword>
<evidence type="ECO:0000256" key="2">
    <source>
        <dbReference type="ARBA" id="ARBA00022692"/>
    </source>
</evidence>
<reference evidence="8" key="1">
    <citation type="submission" date="2017-02" db="UniProtKB">
        <authorList>
            <consortium name="WormBaseParasite"/>
        </authorList>
    </citation>
    <scope>IDENTIFICATION</scope>
</reference>
<evidence type="ECO:0000313" key="8">
    <source>
        <dbReference type="WBParaSite" id="EVEC_0000566401-mRNA-1"/>
    </source>
</evidence>
<dbReference type="AlphaFoldDB" id="A0A0N4V5Z4"/>
<dbReference type="PANTHER" id="PTHR18843:SF7">
    <property type="entry name" value="LAMINA-ASSOCIATED POLYPEPTIDE 1B ISOFORM 1-RELATED"/>
    <property type="match status" value="1"/>
</dbReference>
<feature type="compositionally biased region" description="Low complexity" evidence="5">
    <location>
        <begin position="11"/>
        <end position="31"/>
    </location>
</feature>
<protein>
    <submittedName>
        <fullName evidence="8">Centromere protein M</fullName>
    </submittedName>
</protein>
<gene>
    <name evidence="6" type="ORF">EVEC_LOCUS5275</name>
</gene>
<dbReference type="GO" id="GO:0001671">
    <property type="term" value="F:ATPase activator activity"/>
    <property type="evidence" value="ECO:0007669"/>
    <property type="project" value="InterPro"/>
</dbReference>
<organism evidence="8">
    <name type="scientific">Enterobius vermicularis</name>
    <name type="common">Human pinworm</name>
    <dbReference type="NCBI Taxonomy" id="51028"/>
    <lineage>
        <taxon>Eukaryota</taxon>
        <taxon>Metazoa</taxon>
        <taxon>Ecdysozoa</taxon>
        <taxon>Nematoda</taxon>
        <taxon>Chromadorea</taxon>
        <taxon>Rhabditida</taxon>
        <taxon>Spirurina</taxon>
        <taxon>Oxyuridomorpha</taxon>
        <taxon>Oxyuroidea</taxon>
        <taxon>Oxyuridae</taxon>
        <taxon>Enterobius</taxon>
    </lineage>
</organism>
<dbReference type="GO" id="GO:0016020">
    <property type="term" value="C:membrane"/>
    <property type="evidence" value="ECO:0007669"/>
    <property type="project" value="UniProtKB-SubCell"/>
</dbReference>
<evidence type="ECO:0000256" key="3">
    <source>
        <dbReference type="ARBA" id="ARBA00022989"/>
    </source>
</evidence>
<dbReference type="Gene3D" id="3.40.50.12190">
    <property type="match status" value="1"/>
</dbReference>
<reference evidence="6 7" key="2">
    <citation type="submission" date="2018-10" db="EMBL/GenBank/DDBJ databases">
        <authorList>
            <consortium name="Pathogen Informatics"/>
        </authorList>
    </citation>
    <scope>NUCLEOTIDE SEQUENCE [LARGE SCALE GENOMIC DNA]</scope>
</reference>
<accession>A0A0N4V5Z4</accession>
<dbReference type="OrthoDB" id="5867339at2759"/>
<sequence>MSSSASGLKQRPSGSSSGRRSRSPATRSSPSNCLYPRLDANNELYRGADQEESDEQLCTDDSSFSNEEYRKRMGRLLKEKYPFEKSNTRNVLRLLGEKWIDKEPMEPYTLLIAGSKAKEFADDIIAVFTEVRQRGEVDTIACNEKKERYQLDIEINTSLSKRSNTVILNDIDRLRGDAPLSLHTLCDPDHSSHPTALVILTVTRQDMEPYPLCEQRLSNLFLEEWQTGFMDEDKISPILSRITSYIICLEG</sequence>
<keyword evidence="7" id="KW-1185">Reference proteome</keyword>
<evidence type="ECO:0000256" key="4">
    <source>
        <dbReference type="ARBA" id="ARBA00023136"/>
    </source>
</evidence>
<dbReference type="EMBL" id="UXUI01008110">
    <property type="protein sequence ID" value="VDD90524.1"/>
    <property type="molecule type" value="Genomic_DNA"/>
</dbReference>
<dbReference type="Proteomes" id="UP000274131">
    <property type="component" value="Unassembled WGS sequence"/>
</dbReference>
<dbReference type="InterPro" id="IPR008662">
    <property type="entry name" value="TOIP1/2"/>
</dbReference>
<evidence type="ECO:0000256" key="1">
    <source>
        <dbReference type="ARBA" id="ARBA00004370"/>
    </source>
</evidence>
<feature type="region of interest" description="Disordered" evidence="5">
    <location>
        <begin position="1"/>
        <end position="38"/>
    </location>
</feature>
<evidence type="ECO:0000313" key="6">
    <source>
        <dbReference type="EMBL" id="VDD90524.1"/>
    </source>
</evidence>
<dbReference type="InterPro" id="IPR038599">
    <property type="entry name" value="LAP1C-like_C_sf"/>
</dbReference>
<proteinExistence type="predicted"/>
<name>A0A0N4V5Z4_ENTVE</name>
<dbReference type="WBParaSite" id="EVEC_0000566401-mRNA-1">
    <property type="protein sequence ID" value="EVEC_0000566401-mRNA-1"/>
    <property type="gene ID" value="EVEC_0000566401"/>
</dbReference>
<evidence type="ECO:0000313" key="7">
    <source>
        <dbReference type="Proteomes" id="UP000274131"/>
    </source>
</evidence>
<keyword evidence="2" id="KW-0812">Transmembrane</keyword>
<dbReference type="PANTHER" id="PTHR18843">
    <property type="entry name" value="TORSIN-1A-INTERACTING PROTEIN"/>
    <property type="match status" value="1"/>
</dbReference>
<keyword evidence="3" id="KW-1133">Transmembrane helix</keyword>
<dbReference type="GO" id="GO:0061024">
    <property type="term" value="P:membrane organization"/>
    <property type="evidence" value="ECO:0007669"/>
    <property type="project" value="TreeGrafter"/>
</dbReference>
<evidence type="ECO:0000256" key="5">
    <source>
        <dbReference type="SAM" id="MobiDB-lite"/>
    </source>
</evidence>
<comment type="subcellular location">
    <subcellularLocation>
        <location evidence="1">Membrane</location>
    </subcellularLocation>
</comment>